<feature type="domain" description="Gfo/Idh/MocA-like oxidoreductase N-terminal" evidence="2">
    <location>
        <begin position="4"/>
        <end position="123"/>
    </location>
</feature>
<dbReference type="InterPro" id="IPR055170">
    <property type="entry name" value="GFO_IDH_MocA-like_dom"/>
</dbReference>
<dbReference type="Pfam" id="PF01408">
    <property type="entry name" value="GFO_IDH_MocA"/>
    <property type="match status" value="1"/>
</dbReference>
<dbReference type="RefSeq" id="WP_069157170.1">
    <property type="nucleotide sequence ID" value="NZ_DBFYTC010000029.1"/>
</dbReference>
<dbReference type="Gene3D" id="3.30.360.10">
    <property type="entry name" value="Dihydrodipicolinate Reductase, domain 2"/>
    <property type="match status" value="1"/>
</dbReference>
<proteinExistence type="predicted"/>
<dbReference type="InterPro" id="IPR050463">
    <property type="entry name" value="Gfo/Idh/MocA_oxidrdct_glycsds"/>
</dbReference>
<evidence type="ECO:0000313" key="5">
    <source>
        <dbReference type="Proteomes" id="UP000095003"/>
    </source>
</evidence>
<reference evidence="4 5" key="1">
    <citation type="submission" date="2016-07" db="EMBL/GenBank/DDBJ databases">
        <title>Characterization of isolates of Eisenbergiella tayi derived from blood cultures, using whole genome sequencing.</title>
        <authorList>
            <person name="Burdz T."/>
            <person name="Wiebe D."/>
            <person name="Huynh C."/>
            <person name="Bernard K."/>
        </authorList>
    </citation>
    <scope>NUCLEOTIDE SEQUENCE [LARGE SCALE GENOMIC DNA]</scope>
    <source>
        <strain evidence="4 5">NML 120489</strain>
    </source>
</reference>
<dbReference type="InterPro" id="IPR000683">
    <property type="entry name" value="Gfo/Idh/MocA-like_OxRdtase_N"/>
</dbReference>
<gene>
    <name evidence="4" type="primary">ycjS_2</name>
    <name evidence="4" type="ORF">BEH84_02654</name>
</gene>
<dbReference type="InterPro" id="IPR036291">
    <property type="entry name" value="NAD(P)-bd_dom_sf"/>
</dbReference>
<evidence type="ECO:0000259" key="3">
    <source>
        <dbReference type="Pfam" id="PF22725"/>
    </source>
</evidence>
<dbReference type="PANTHER" id="PTHR43818">
    <property type="entry name" value="BCDNA.GH03377"/>
    <property type="match status" value="1"/>
</dbReference>
<evidence type="ECO:0000313" key="4">
    <source>
        <dbReference type="EMBL" id="ODM12039.1"/>
    </source>
</evidence>
<dbReference type="Proteomes" id="UP000095003">
    <property type="component" value="Unassembled WGS sequence"/>
</dbReference>
<dbReference type="Pfam" id="PF22725">
    <property type="entry name" value="GFO_IDH_MocA_C3"/>
    <property type="match status" value="1"/>
</dbReference>
<name>A0A1E3ATN0_9FIRM</name>
<sequence>MDVIKVGIIGCGVISQTYIRDIRELYQESGGVRLELAACGDVDMEKAQECAEKYHIPEYGLPEALLKKEDLQILINLTPPRFHFELNKQILEAGKHLFCEKPFALTTEQAAELKALAEKKNLKIGSAPDTFLGAGLSRSRYLLDMGVIGKPLYVTANMMSYGVETWHPSPAQFYRSSAGPLYDMGPYYLTALAVMLGPVESIQAVSGTGFSERMAYCGSSEGKAFPVETPTYYAALLRMKNGVLVNLTVSFDIWKSGLPFMEIYGQEGTLCVPDPNMSEGMPVWNRKEDILNKVLPPEHTMPSVSMPTEEMLKEYYPSTDEYTRGSGVLDLAYAIVSREENRAGAKLAVHVTEAINGIMQAARSGEIYHMRTECSRPAPLKKGLQPGKIA</sequence>
<dbReference type="GeneID" id="93304009"/>
<dbReference type="GO" id="GO:0016491">
    <property type="term" value="F:oxidoreductase activity"/>
    <property type="evidence" value="ECO:0007669"/>
    <property type="project" value="UniProtKB-KW"/>
</dbReference>
<accession>A0A1E3ATN0</accession>
<feature type="domain" description="GFO/IDH/MocA-like oxidoreductase" evidence="3">
    <location>
        <begin position="140"/>
        <end position="270"/>
    </location>
</feature>
<dbReference type="EC" id="1.-.-.-" evidence="4"/>
<dbReference type="AlphaFoldDB" id="A0A1E3ATN0"/>
<comment type="caution">
    <text evidence="4">The sequence shown here is derived from an EMBL/GenBank/DDBJ whole genome shotgun (WGS) entry which is preliminary data.</text>
</comment>
<dbReference type="PANTHER" id="PTHR43818:SF11">
    <property type="entry name" value="BCDNA.GH03377"/>
    <property type="match status" value="1"/>
</dbReference>
<dbReference type="GO" id="GO:0000166">
    <property type="term" value="F:nucleotide binding"/>
    <property type="evidence" value="ECO:0007669"/>
    <property type="project" value="InterPro"/>
</dbReference>
<keyword evidence="1 4" id="KW-0560">Oxidoreductase</keyword>
<dbReference type="EMBL" id="MCGI01000002">
    <property type="protein sequence ID" value="ODM12039.1"/>
    <property type="molecule type" value="Genomic_DNA"/>
</dbReference>
<organism evidence="4 5">
    <name type="scientific">Eisenbergiella tayi</name>
    <dbReference type="NCBI Taxonomy" id="1432052"/>
    <lineage>
        <taxon>Bacteria</taxon>
        <taxon>Bacillati</taxon>
        <taxon>Bacillota</taxon>
        <taxon>Clostridia</taxon>
        <taxon>Lachnospirales</taxon>
        <taxon>Lachnospiraceae</taxon>
        <taxon>Eisenbergiella</taxon>
    </lineage>
</organism>
<evidence type="ECO:0000259" key="2">
    <source>
        <dbReference type="Pfam" id="PF01408"/>
    </source>
</evidence>
<evidence type="ECO:0000256" key="1">
    <source>
        <dbReference type="ARBA" id="ARBA00023002"/>
    </source>
</evidence>
<protein>
    <submittedName>
        <fullName evidence="4">Putative oxidoreductase YcjS</fullName>
        <ecNumber evidence="4">1.-.-.-</ecNumber>
    </submittedName>
</protein>
<dbReference type="Gene3D" id="3.40.50.720">
    <property type="entry name" value="NAD(P)-binding Rossmann-like Domain"/>
    <property type="match status" value="1"/>
</dbReference>
<dbReference type="SUPFAM" id="SSF51735">
    <property type="entry name" value="NAD(P)-binding Rossmann-fold domains"/>
    <property type="match status" value="1"/>
</dbReference>
<dbReference type="SUPFAM" id="SSF55347">
    <property type="entry name" value="Glyceraldehyde-3-phosphate dehydrogenase-like, C-terminal domain"/>
    <property type="match status" value="1"/>
</dbReference>